<dbReference type="Gene3D" id="3.40.1190.20">
    <property type="match status" value="1"/>
</dbReference>
<evidence type="ECO:0000256" key="7">
    <source>
        <dbReference type="ARBA" id="ARBA00022840"/>
    </source>
</evidence>
<comment type="caution">
    <text evidence="22">The sequence shown here is derived from an EMBL/GenBank/DDBJ whole genome shotgun (WGS) entry which is preliminary data.</text>
</comment>
<dbReference type="InterPro" id="IPR004443">
    <property type="entry name" value="YjeF_N_dom"/>
</dbReference>
<feature type="binding site" evidence="17">
    <location>
        <position position="275"/>
    </location>
    <ligand>
        <name>(6S)-NADPHX</name>
        <dbReference type="ChEBI" id="CHEBI:64076"/>
    </ligand>
</feature>
<dbReference type="GO" id="GO:0110051">
    <property type="term" value="P:metabolite repair"/>
    <property type="evidence" value="ECO:0007669"/>
    <property type="project" value="TreeGrafter"/>
</dbReference>
<dbReference type="InterPro" id="IPR030677">
    <property type="entry name" value="Nnr"/>
</dbReference>
<evidence type="ECO:0000313" key="22">
    <source>
        <dbReference type="EMBL" id="PCH59794.1"/>
    </source>
</evidence>
<keyword evidence="5 18" id="KW-0479">Metal-binding</keyword>
<evidence type="ECO:0000256" key="10">
    <source>
        <dbReference type="ARBA" id="ARBA00023027"/>
    </source>
</evidence>
<keyword evidence="8 17" id="KW-0521">NADP</keyword>
<comment type="catalytic activity">
    <reaction evidence="1 18 19">
        <text>(6R)-NADHX = (6S)-NADHX</text>
        <dbReference type="Rhea" id="RHEA:32215"/>
        <dbReference type="ChEBI" id="CHEBI:64074"/>
        <dbReference type="ChEBI" id="CHEBI:64075"/>
        <dbReference type="EC" id="5.1.99.6"/>
    </reaction>
</comment>
<dbReference type="PROSITE" id="PS01050">
    <property type="entry name" value="YJEF_C_2"/>
    <property type="match status" value="1"/>
</dbReference>
<dbReference type="InterPro" id="IPR036652">
    <property type="entry name" value="YjeF_N_dom_sf"/>
</dbReference>
<dbReference type="PROSITE" id="PS51383">
    <property type="entry name" value="YJEF_C_3"/>
    <property type="match status" value="1"/>
</dbReference>
<evidence type="ECO:0000313" key="23">
    <source>
        <dbReference type="Proteomes" id="UP000218172"/>
    </source>
</evidence>
<evidence type="ECO:0000256" key="13">
    <source>
        <dbReference type="ARBA" id="ARBA00023268"/>
    </source>
</evidence>
<protein>
    <recommendedName>
        <fullName evidence="19">Bifunctional NAD(P)H-hydrate repair enzyme</fullName>
    </recommendedName>
    <alternativeName>
        <fullName evidence="19">Nicotinamide nucleotide repair protein</fullName>
    </alternativeName>
    <domain>
        <recommendedName>
            <fullName evidence="19">ADP-dependent (S)-NAD(P)H-hydrate dehydratase</fullName>
            <ecNumber evidence="19">4.2.1.136</ecNumber>
        </recommendedName>
        <alternativeName>
            <fullName evidence="19">ADP-dependent NAD(P)HX dehydratase</fullName>
        </alternativeName>
    </domain>
    <domain>
        <recommendedName>
            <fullName evidence="19">NAD(P)H-hydrate epimerase</fullName>
            <ecNumber evidence="19">5.1.99.6</ecNumber>
        </recommendedName>
    </domain>
</protein>
<dbReference type="EC" id="4.2.1.136" evidence="19"/>
<dbReference type="PROSITE" id="PS51385">
    <property type="entry name" value="YJEF_N"/>
    <property type="match status" value="1"/>
</dbReference>
<feature type="binding site" evidence="18">
    <location>
        <position position="173"/>
    </location>
    <ligand>
        <name>K(+)</name>
        <dbReference type="ChEBI" id="CHEBI:29103"/>
    </ligand>
</feature>
<feature type="binding site" evidence="18">
    <location>
        <position position="137"/>
    </location>
    <ligand>
        <name>K(+)</name>
        <dbReference type="ChEBI" id="CHEBI:29103"/>
    </ligand>
</feature>
<feature type="domain" description="YjeF N-terminal" evidence="21">
    <location>
        <begin position="18"/>
        <end position="227"/>
    </location>
</feature>
<comment type="function">
    <text evidence="14 19">Bifunctional enzyme that catalyzes the epimerization of the S- and R-forms of NAD(P)HX and the dehydration of the S-form of NAD(P)HX at the expense of ADP, which is converted to AMP. This allows the repair of both epimers of NAD(P)HX, a damaged form of NAD(P)H that is a result of enzymatic or heat-dependent hydration.</text>
</comment>
<dbReference type="Gene3D" id="3.40.50.10260">
    <property type="entry name" value="YjeF N-terminal domain"/>
    <property type="match status" value="1"/>
</dbReference>
<evidence type="ECO:0000256" key="3">
    <source>
        <dbReference type="ARBA" id="ARBA00006001"/>
    </source>
</evidence>
<dbReference type="NCBIfam" id="TIGR00197">
    <property type="entry name" value="yjeF_nterm"/>
    <property type="match status" value="1"/>
</dbReference>
<evidence type="ECO:0000256" key="12">
    <source>
        <dbReference type="ARBA" id="ARBA00023239"/>
    </source>
</evidence>
<dbReference type="GO" id="GO:0052856">
    <property type="term" value="F:NAD(P)HX epimerase activity"/>
    <property type="evidence" value="ECO:0007669"/>
    <property type="project" value="UniProtKB-UniRule"/>
</dbReference>
<proteinExistence type="inferred from homology"/>
<dbReference type="Pfam" id="PF01256">
    <property type="entry name" value="Carb_kinase"/>
    <property type="match status" value="1"/>
</dbReference>
<feature type="binding site" evidence="17">
    <location>
        <position position="393"/>
    </location>
    <ligand>
        <name>(6S)-NADPHX</name>
        <dbReference type="ChEBI" id="CHEBI:64076"/>
    </ligand>
</feature>
<evidence type="ECO:0000256" key="9">
    <source>
        <dbReference type="ARBA" id="ARBA00022958"/>
    </source>
</evidence>
<dbReference type="EMBL" id="NVQR01000108">
    <property type="protein sequence ID" value="PCH59794.1"/>
    <property type="molecule type" value="Genomic_DNA"/>
</dbReference>
<dbReference type="InterPro" id="IPR029056">
    <property type="entry name" value="Ribokinase-like"/>
</dbReference>
<dbReference type="PANTHER" id="PTHR12592">
    <property type="entry name" value="ATP-DEPENDENT (S)-NAD(P)H-HYDRATE DEHYDRATASE FAMILY MEMBER"/>
    <property type="match status" value="1"/>
</dbReference>
<dbReference type="GO" id="GO:0046872">
    <property type="term" value="F:metal ion binding"/>
    <property type="evidence" value="ECO:0007669"/>
    <property type="project" value="UniProtKB-UniRule"/>
</dbReference>
<evidence type="ECO:0000256" key="11">
    <source>
        <dbReference type="ARBA" id="ARBA00023235"/>
    </source>
</evidence>
<sequence>MTDFRKRLPRPLYLAAQVRELDRIAIEDCGIAGFELMHKAAAIALQALVERWPQTRHLLVLVGSGHNGGDGYILAAMATQQGLNAKIFELSHKSQRSADVILACEFAQQAQVQCQQFDAQQMSDTLHHCQPHTIIVDGILGTGLSRVLTGNYKEAVDCVNRSGLPVLAIDIPTGLCSDSGSVLGVAVRAQLTVSFIAMKQGLLTAAAVDYTGEILYHSLDVPERVFNSDNSPKPHSYRVDINQCSELFRPRKNSAYKRNFGHVVVVGGDYGFGGAAIMAAEAALRSGSGLVSLITRSSHVSAALSRRPELMVLGTETQDFNAVETLLKQASVIVLGPGLGQSSWSKSLFQAVLAVQSATQVALLIDADGLNLLAQAGIIPSLSRRHNWILTPHTGEAARLLNISTEAIGNNRFAAVSQLQQQWGGCVVLKGAGSLICYSQQAEQKIELCSQGNAGMATAGMGDVLSGIVAAFVAQGMPAFEGLRAGVCVHAESADLVSEQQGQRGMVATDLFPYISQLINPIGND</sequence>
<comment type="catalytic activity">
    <reaction evidence="15 17 19">
        <text>(6S)-NADHX + ADP = AMP + phosphate + NADH + H(+)</text>
        <dbReference type="Rhea" id="RHEA:32223"/>
        <dbReference type="ChEBI" id="CHEBI:15378"/>
        <dbReference type="ChEBI" id="CHEBI:43474"/>
        <dbReference type="ChEBI" id="CHEBI:57945"/>
        <dbReference type="ChEBI" id="CHEBI:64074"/>
        <dbReference type="ChEBI" id="CHEBI:456215"/>
        <dbReference type="ChEBI" id="CHEBI:456216"/>
        <dbReference type="EC" id="4.2.1.136"/>
    </reaction>
</comment>
<name>A0A2A4MJ63_9GAMM</name>
<dbReference type="CDD" id="cd01171">
    <property type="entry name" value="YXKO-related"/>
    <property type="match status" value="1"/>
</dbReference>
<keyword evidence="6 17" id="KW-0547">Nucleotide-binding</keyword>
<dbReference type="EC" id="5.1.99.6" evidence="19"/>
<feature type="binding site" evidence="17">
    <location>
        <begin position="430"/>
        <end position="434"/>
    </location>
    <ligand>
        <name>AMP</name>
        <dbReference type="ChEBI" id="CHEBI:456215"/>
    </ligand>
</feature>
<evidence type="ECO:0000259" key="20">
    <source>
        <dbReference type="PROSITE" id="PS51383"/>
    </source>
</evidence>
<dbReference type="Pfam" id="PF03853">
    <property type="entry name" value="YjeF_N"/>
    <property type="match status" value="1"/>
</dbReference>
<evidence type="ECO:0000259" key="21">
    <source>
        <dbReference type="PROSITE" id="PS51385"/>
    </source>
</evidence>
<feature type="binding site" evidence="18">
    <location>
        <begin position="66"/>
        <end position="70"/>
    </location>
    <ligand>
        <name>(6S)-NADPHX</name>
        <dbReference type="ChEBI" id="CHEBI:64076"/>
    </ligand>
</feature>
<comment type="cofactor">
    <cofactor evidence="17">
        <name>Mg(2+)</name>
        <dbReference type="ChEBI" id="CHEBI:18420"/>
    </cofactor>
</comment>
<feature type="binding site" evidence="18">
    <location>
        <begin position="141"/>
        <end position="147"/>
    </location>
    <ligand>
        <name>(6S)-NADPHX</name>
        <dbReference type="ChEBI" id="CHEBI:64076"/>
    </ligand>
</feature>
<evidence type="ECO:0000256" key="2">
    <source>
        <dbReference type="ARBA" id="ARBA00000909"/>
    </source>
</evidence>
<comment type="similarity">
    <text evidence="4 19">In the C-terminal section; belongs to the NnrD/CARKD family.</text>
</comment>
<evidence type="ECO:0000256" key="14">
    <source>
        <dbReference type="ARBA" id="ARBA00025153"/>
    </source>
</evidence>
<keyword evidence="7 17" id="KW-0067">ATP-binding</keyword>
<feature type="binding site" evidence="18">
    <location>
        <position position="170"/>
    </location>
    <ligand>
        <name>(6S)-NADPHX</name>
        <dbReference type="ChEBI" id="CHEBI:64076"/>
    </ligand>
</feature>
<feature type="domain" description="YjeF C-terminal" evidence="20">
    <location>
        <begin position="240"/>
        <end position="522"/>
    </location>
</feature>
<keyword evidence="9 18" id="KW-0630">Potassium</keyword>
<feature type="binding site" evidence="17">
    <location>
        <position position="462"/>
    </location>
    <ligand>
        <name>AMP</name>
        <dbReference type="ChEBI" id="CHEBI:456215"/>
    </ligand>
</feature>
<reference evidence="23" key="1">
    <citation type="submission" date="2017-08" db="EMBL/GenBank/DDBJ databases">
        <title>A dynamic microbial community with high functional redundancy inhabits the cold, oxic subseafloor aquifer.</title>
        <authorList>
            <person name="Tully B.J."/>
            <person name="Wheat C.G."/>
            <person name="Glazer B.T."/>
            <person name="Huber J.A."/>
        </authorList>
    </citation>
    <scope>NUCLEOTIDE SEQUENCE [LARGE SCALE GENOMIC DNA]</scope>
</reference>
<dbReference type="GO" id="GO:0005524">
    <property type="term" value="F:ATP binding"/>
    <property type="evidence" value="ECO:0007669"/>
    <property type="project" value="UniProtKB-UniRule"/>
</dbReference>
<keyword evidence="12 17" id="KW-0456">Lyase</keyword>
<feature type="binding site" evidence="18">
    <location>
        <position position="67"/>
    </location>
    <ligand>
        <name>K(+)</name>
        <dbReference type="ChEBI" id="CHEBI:29103"/>
    </ligand>
</feature>
<dbReference type="GO" id="GO:0046496">
    <property type="term" value="P:nicotinamide nucleotide metabolic process"/>
    <property type="evidence" value="ECO:0007669"/>
    <property type="project" value="UniProtKB-UniRule"/>
</dbReference>
<organism evidence="22 23">
    <name type="scientific">SAR86 cluster bacterium</name>
    <dbReference type="NCBI Taxonomy" id="2030880"/>
    <lineage>
        <taxon>Bacteria</taxon>
        <taxon>Pseudomonadati</taxon>
        <taxon>Pseudomonadota</taxon>
        <taxon>Gammaproteobacteria</taxon>
        <taxon>SAR86 cluster</taxon>
    </lineage>
</organism>
<evidence type="ECO:0000256" key="16">
    <source>
        <dbReference type="ARBA" id="ARBA00049209"/>
    </source>
</evidence>
<comment type="function">
    <text evidence="17">Catalyzes the dehydration of the S-form of NAD(P)HX at the expense of ADP, which is converted to AMP. Together with NAD(P)HX epimerase, which catalyzes the epimerization of the S- and R-forms, the enzyme allows the repair of both epimers of NAD(P)HX, a damaged form of NAD(P)H that is a result of enzymatic or heat-dependent hydration.</text>
</comment>
<comment type="similarity">
    <text evidence="18">Belongs to the NnrE/AIBP family.</text>
</comment>
<evidence type="ECO:0000256" key="5">
    <source>
        <dbReference type="ARBA" id="ARBA00022723"/>
    </source>
</evidence>
<comment type="similarity">
    <text evidence="3 19">In the N-terminal section; belongs to the NnrE/AIBP family.</text>
</comment>
<dbReference type="SUPFAM" id="SSF64153">
    <property type="entry name" value="YjeF N-terminal domain-like"/>
    <property type="match status" value="1"/>
</dbReference>
<evidence type="ECO:0000256" key="15">
    <source>
        <dbReference type="ARBA" id="ARBA00048238"/>
    </source>
</evidence>
<comment type="cofactor">
    <cofactor evidence="18 19">
        <name>K(+)</name>
        <dbReference type="ChEBI" id="CHEBI:29103"/>
    </cofactor>
    <text evidence="18 19">Binds 1 potassium ion per subunit.</text>
</comment>
<dbReference type="InterPro" id="IPR017953">
    <property type="entry name" value="Carbohydrate_kinase_pred_CS"/>
</dbReference>
<evidence type="ECO:0000256" key="19">
    <source>
        <dbReference type="PIRNR" id="PIRNR017184"/>
    </source>
</evidence>
<evidence type="ECO:0000256" key="1">
    <source>
        <dbReference type="ARBA" id="ARBA00000013"/>
    </source>
</evidence>
<comment type="catalytic activity">
    <reaction evidence="16 17 19">
        <text>(6S)-NADPHX + ADP = AMP + phosphate + NADPH + H(+)</text>
        <dbReference type="Rhea" id="RHEA:32235"/>
        <dbReference type="ChEBI" id="CHEBI:15378"/>
        <dbReference type="ChEBI" id="CHEBI:43474"/>
        <dbReference type="ChEBI" id="CHEBI:57783"/>
        <dbReference type="ChEBI" id="CHEBI:64076"/>
        <dbReference type="ChEBI" id="CHEBI:456215"/>
        <dbReference type="ChEBI" id="CHEBI:456216"/>
        <dbReference type="EC" id="4.2.1.136"/>
    </reaction>
</comment>
<keyword evidence="13" id="KW-0511">Multifunctional enzyme</keyword>
<accession>A0A2A4MJ63</accession>
<comment type="similarity">
    <text evidence="17">Belongs to the NnrD/CARKD family.</text>
</comment>
<evidence type="ECO:0000256" key="4">
    <source>
        <dbReference type="ARBA" id="ARBA00009524"/>
    </source>
</evidence>
<dbReference type="HAMAP" id="MF_01966">
    <property type="entry name" value="NADHX_epimerase"/>
    <property type="match status" value="1"/>
</dbReference>
<evidence type="ECO:0000256" key="17">
    <source>
        <dbReference type="HAMAP-Rule" id="MF_01965"/>
    </source>
</evidence>
<dbReference type="NCBIfam" id="TIGR00196">
    <property type="entry name" value="yjeF_cterm"/>
    <property type="match status" value="1"/>
</dbReference>
<dbReference type="PIRSF" id="PIRSF017184">
    <property type="entry name" value="Nnr"/>
    <property type="match status" value="1"/>
</dbReference>
<evidence type="ECO:0000256" key="6">
    <source>
        <dbReference type="ARBA" id="ARBA00022741"/>
    </source>
</evidence>
<evidence type="ECO:0000256" key="18">
    <source>
        <dbReference type="HAMAP-Rule" id="MF_01966"/>
    </source>
</evidence>
<feature type="binding site" evidence="17">
    <location>
        <position position="463"/>
    </location>
    <ligand>
        <name>(6S)-NADPHX</name>
        <dbReference type="ChEBI" id="CHEBI:64076"/>
    </ligand>
</feature>
<dbReference type="Proteomes" id="UP000218172">
    <property type="component" value="Unassembled WGS sequence"/>
</dbReference>
<comment type="function">
    <text evidence="18">Catalyzes the epimerization of the S- and R-forms of NAD(P)HX, a damaged form of NAD(P)H that is a result of enzymatic or heat-dependent hydration. This is a prerequisite for the S-specific NAD(P)H-hydrate dehydratase to allow the repair of both epimers of NAD(P)HX.</text>
</comment>
<comment type="catalytic activity">
    <reaction evidence="2 18 19">
        <text>(6R)-NADPHX = (6S)-NADPHX</text>
        <dbReference type="Rhea" id="RHEA:32227"/>
        <dbReference type="ChEBI" id="CHEBI:64076"/>
        <dbReference type="ChEBI" id="CHEBI:64077"/>
        <dbReference type="EC" id="5.1.99.6"/>
    </reaction>
</comment>
<keyword evidence="10 17" id="KW-0520">NAD</keyword>
<dbReference type="HAMAP" id="MF_01965">
    <property type="entry name" value="NADHX_dehydratase"/>
    <property type="match status" value="1"/>
</dbReference>
<dbReference type="AlphaFoldDB" id="A0A2A4MJ63"/>
<dbReference type="PANTHER" id="PTHR12592:SF0">
    <property type="entry name" value="ATP-DEPENDENT (S)-NAD(P)H-HYDRATE DEHYDRATASE"/>
    <property type="match status" value="1"/>
</dbReference>
<dbReference type="GO" id="GO:0052855">
    <property type="term" value="F:ADP-dependent NAD(P)H-hydrate dehydratase activity"/>
    <property type="evidence" value="ECO:0007669"/>
    <property type="project" value="UniProtKB-UniRule"/>
</dbReference>
<dbReference type="InterPro" id="IPR000631">
    <property type="entry name" value="CARKD"/>
</dbReference>
<feature type="binding site" evidence="17">
    <location>
        <position position="338"/>
    </location>
    <ligand>
        <name>(6S)-NADPHX</name>
        <dbReference type="ChEBI" id="CHEBI:64076"/>
    </ligand>
</feature>
<gene>
    <name evidence="18" type="primary">nnrE</name>
    <name evidence="17" type="synonym">nnrD</name>
    <name evidence="22" type="ORF">COC19_06685</name>
</gene>
<keyword evidence="11 18" id="KW-0413">Isomerase</keyword>
<evidence type="ECO:0000256" key="8">
    <source>
        <dbReference type="ARBA" id="ARBA00022857"/>
    </source>
</evidence>
<feature type="binding site" evidence="18">
    <location>
        <position position="152"/>
    </location>
    <ligand>
        <name>(6S)-NADPHX</name>
        <dbReference type="ChEBI" id="CHEBI:64076"/>
    </ligand>
</feature>
<comment type="subunit">
    <text evidence="17">Homotetramer.</text>
</comment>
<dbReference type="SUPFAM" id="SSF53613">
    <property type="entry name" value="Ribokinase-like"/>
    <property type="match status" value="1"/>
</dbReference>